<feature type="transmembrane region" description="Helical" evidence="6">
    <location>
        <begin position="367"/>
        <end position="387"/>
    </location>
</feature>
<dbReference type="RefSeq" id="XP_013788416.2">
    <property type="nucleotide sequence ID" value="XM_013932962.2"/>
</dbReference>
<evidence type="ECO:0000313" key="9">
    <source>
        <dbReference type="RefSeq" id="XP_013788416.2"/>
    </source>
</evidence>
<dbReference type="InterPro" id="IPR051717">
    <property type="entry name" value="MFS_MFSD6"/>
</dbReference>
<keyword evidence="3 6" id="KW-0812">Transmembrane</keyword>
<evidence type="ECO:0000256" key="6">
    <source>
        <dbReference type="SAM" id="Phobius"/>
    </source>
</evidence>
<dbReference type="SUPFAM" id="SSF103473">
    <property type="entry name" value="MFS general substrate transporter"/>
    <property type="match status" value="1"/>
</dbReference>
<protein>
    <submittedName>
        <fullName evidence="9 10">Major facilitator superfamily domain-containing protein 6-like protein A</fullName>
    </submittedName>
</protein>
<feature type="transmembrane region" description="Helical" evidence="6">
    <location>
        <begin position="530"/>
        <end position="549"/>
    </location>
</feature>
<feature type="transmembrane region" description="Helical" evidence="6">
    <location>
        <begin position="490"/>
        <end position="510"/>
    </location>
</feature>
<dbReference type="Proteomes" id="UP000694941">
    <property type="component" value="Unplaced"/>
</dbReference>
<evidence type="ECO:0000313" key="8">
    <source>
        <dbReference type="Proteomes" id="UP000694941"/>
    </source>
</evidence>
<organism evidence="8 10">
    <name type="scientific">Limulus polyphemus</name>
    <name type="common">Atlantic horseshoe crab</name>
    <dbReference type="NCBI Taxonomy" id="6850"/>
    <lineage>
        <taxon>Eukaryota</taxon>
        <taxon>Metazoa</taxon>
        <taxon>Ecdysozoa</taxon>
        <taxon>Arthropoda</taxon>
        <taxon>Chelicerata</taxon>
        <taxon>Merostomata</taxon>
        <taxon>Xiphosura</taxon>
        <taxon>Limulidae</taxon>
        <taxon>Limulus</taxon>
    </lineage>
</organism>
<dbReference type="InterPro" id="IPR024989">
    <property type="entry name" value="MFS_assoc_dom"/>
</dbReference>
<feature type="transmembrane region" description="Helical" evidence="6">
    <location>
        <begin position="78"/>
        <end position="97"/>
    </location>
</feature>
<keyword evidence="5 6" id="KW-0472">Membrane</keyword>
<feature type="transmembrane region" description="Helical" evidence="6">
    <location>
        <begin position="12"/>
        <end position="34"/>
    </location>
</feature>
<evidence type="ECO:0000313" key="10">
    <source>
        <dbReference type="RefSeq" id="XP_022256637.1"/>
    </source>
</evidence>
<evidence type="ECO:0000259" key="7">
    <source>
        <dbReference type="Pfam" id="PF12832"/>
    </source>
</evidence>
<dbReference type="PANTHER" id="PTHR16172">
    <property type="entry name" value="MAJOR FACILITATOR SUPERFAMILY DOMAIN-CONTAINING PROTEIN 6-LIKE"/>
    <property type="match status" value="1"/>
</dbReference>
<gene>
    <name evidence="9 10" type="primary">LOC106472324</name>
</gene>
<dbReference type="GeneID" id="106472324"/>
<reference evidence="9 10" key="1">
    <citation type="submission" date="2025-05" db="UniProtKB">
        <authorList>
            <consortium name="RefSeq"/>
        </authorList>
    </citation>
    <scope>IDENTIFICATION</scope>
    <source>
        <tissue evidence="9 10">Muscle</tissue>
    </source>
</reference>
<dbReference type="PANTHER" id="PTHR16172:SF41">
    <property type="entry name" value="MAJOR FACILITATOR SUPERFAMILY DOMAIN-CONTAINING PROTEIN 6-LIKE"/>
    <property type="match status" value="1"/>
</dbReference>
<evidence type="ECO:0000256" key="3">
    <source>
        <dbReference type="ARBA" id="ARBA00022692"/>
    </source>
</evidence>
<evidence type="ECO:0000256" key="4">
    <source>
        <dbReference type="ARBA" id="ARBA00022989"/>
    </source>
</evidence>
<evidence type="ECO:0000256" key="5">
    <source>
        <dbReference type="ARBA" id="ARBA00023136"/>
    </source>
</evidence>
<keyword evidence="4 6" id="KW-1133">Transmembrane helix</keyword>
<dbReference type="InterPro" id="IPR036259">
    <property type="entry name" value="MFS_trans_sf"/>
</dbReference>
<feature type="domain" description="Major facilitator superfamily associated" evidence="7">
    <location>
        <begin position="15"/>
        <end position="654"/>
    </location>
</feature>
<dbReference type="Pfam" id="PF12832">
    <property type="entry name" value="MFS_1_like"/>
    <property type="match status" value="1"/>
</dbReference>
<feature type="transmembrane region" description="Helical" evidence="6">
    <location>
        <begin position="46"/>
        <end position="66"/>
    </location>
</feature>
<feature type="transmembrane region" description="Helical" evidence="6">
    <location>
        <begin position="561"/>
        <end position="579"/>
    </location>
</feature>
<comment type="similarity">
    <text evidence="2">Belongs to the major facilitator superfamily. MFSD6 family.</text>
</comment>
<dbReference type="Gene3D" id="1.20.1250.20">
    <property type="entry name" value="MFS general substrate transporter like domains"/>
    <property type="match status" value="1"/>
</dbReference>
<dbReference type="RefSeq" id="XP_022256637.1">
    <property type="nucleotide sequence ID" value="XM_022400929.1"/>
</dbReference>
<name>A0ABM1TL81_LIMPO</name>
<comment type="subcellular location">
    <subcellularLocation>
        <location evidence="1">Membrane</location>
        <topology evidence="1">Multi-pass membrane protein</topology>
    </subcellularLocation>
</comment>
<proteinExistence type="inferred from homology"/>
<feature type="transmembrane region" description="Helical" evidence="6">
    <location>
        <begin position="447"/>
        <end position="469"/>
    </location>
</feature>
<sequence>MQYDVNTSRVVAITFFTFYIAGKMCLVPFLTLSFRHMGFSSTETGLIRGIESLLGTFLVATLIHCAKLKCQRRPLMTSALFVAVLAYLSLMLAPYLVTNVGINRFDFNDSLKEGYNHSQAILPESGSLQENILQPSINMLTDSAEKNHSFLSLSISVVSNLTSTFSPVTLSLKPILRESTSEVGNANITQLPLSIVTYPLQINDSETVYTVLQIESNSTGENNSVSLYGNEKSNQNTQHKLILQHPNSNQKTFNKNLQLLSNRNHSIGFPGMQAFSKEIKNQSKRYFWRRSPSDGQENKLKPENTDTTSFFHLRTKAASGHRKNESLVANSFENKEKIGRERLSTENITRHERYLSQNTGNSRVEHILLFCFILALLLLGSTMVNTVDRLTDDSWFEFLDEIDYIEKYGETCIYVCVSAVGASAVFILGVITVYIFEDAMFNLSHFYVHSCALGLLFAVAFGILFWFPVPQTKGSFIHDQTKSLKSFKVIFRDVRTVLTIVTVIFCGFWFACFRDYRLWYLEDLGADEYILSAAVAVGLASEIPIHVFYKNIIKKLTVNGSLSLTVLSYSTMFFLISFIPSPLGIVSMHLLEGISNALMWRAVFSFIDQISNPGMDRHVTTLFYALHGCVGQSSGAFFGGFLYNYVGPVRMFQVGAIFAATWSFLFFVSQRYLPTLQRRTYSKILFGELHNEREDKGFYRALTSDSDEEFLDS</sequence>
<evidence type="ECO:0000256" key="1">
    <source>
        <dbReference type="ARBA" id="ARBA00004141"/>
    </source>
</evidence>
<accession>A0ABM1TL81</accession>
<feature type="transmembrane region" description="Helical" evidence="6">
    <location>
        <begin position="412"/>
        <end position="435"/>
    </location>
</feature>
<feature type="transmembrane region" description="Helical" evidence="6">
    <location>
        <begin position="649"/>
        <end position="669"/>
    </location>
</feature>
<evidence type="ECO:0000256" key="2">
    <source>
        <dbReference type="ARBA" id="ARBA00005241"/>
    </source>
</evidence>
<keyword evidence="8" id="KW-1185">Reference proteome</keyword>